<dbReference type="EMBL" id="CM042011">
    <property type="protein sequence ID" value="KAI3766349.1"/>
    <property type="molecule type" value="Genomic_DNA"/>
</dbReference>
<comment type="caution">
    <text evidence="1">The sequence shown here is derived from an EMBL/GenBank/DDBJ whole genome shotgun (WGS) entry which is preliminary data.</text>
</comment>
<evidence type="ECO:0000313" key="1">
    <source>
        <dbReference type="EMBL" id="KAI3766349.1"/>
    </source>
</evidence>
<evidence type="ECO:0000313" key="2">
    <source>
        <dbReference type="Proteomes" id="UP001055811"/>
    </source>
</evidence>
<reference evidence="1 2" key="2">
    <citation type="journal article" date="2022" name="Mol. Ecol. Resour.">
        <title>The genomes of chicory, endive, great burdock and yacon provide insights into Asteraceae paleo-polyploidization history and plant inulin production.</title>
        <authorList>
            <person name="Fan W."/>
            <person name="Wang S."/>
            <person name="Wang H."/>
            <person name="Wang A."/>
            <person name="Jiang F."/>
            <person name="Liu H."/>
            <person name="Zhao H."/>
            <person name="Xu D."/>
            <person name="Zhang Y."/>
        </authorList>
    </citation>
    <scope>NUCLEOTIDE SEQUENCE [LARGE SCALE GENOMIC DNA]</scope>
    <source>
        <strain evidence="2">cv. Punajuju</strain>
        <tissue evidence="1">Leaves</tissue>
    </source>
</reference>
<gene>
    <name evidence="1" type="ORF">L2E82_16404</name>
</gene>
<proteinExistence type="predicted"/>
<reference evidence="2" key="1">
    <citation type="journal article" date="2022" name="Mol. Ecol. Resour.">
        <title>The genomes of chicory, endive, great burdock and yacon provide insights into Asteraceae palaeo-polyploidization history and plant inulin production.</title>
        <authorList>
            <person name="Fan W."/>
            <person name="Wang S."/>
            <person name="Wang H."/>
            <person name="Wang A."/>
            <person name="Jiang F."/>
            <person name="Liu H."/>
            <person name="Zhao H."/>
            <person name="Xu D."/>
            <person name="Zhang Y."/>
        </authorList>
    </citation>
    <scope>NUCLEOTIDE SEQUENCE [LARGE SCALE GENOMIC DNA]</scope>
    <source>
        <strain evidence="2">cv. Punajuju</strain>
    </source>
</reference>
<accession>A0ACB9F539</accession>
<sequence length="220" mass="24820">MIHHQFLCFQFSYKKFFLFFLLIVGLLILISAFLSLIIIFILKPRRPIFSFQTIKVVSYKFDVSDSSDLLVSSVVSVTLITQNPNKIGIKYDFSRLQILENGFVVGMIRIPEFYQPAGSHNVSVKIDILFSDLDVTTIMSGVEINNFTIKVLGDVGIHIHVLQIKLPKIKVGLDCDVAVDGRYLTSVNEISNFKAVENQIAHFDANSQAFSNKCSIGFYL</sequence>
<name>A0ACB9F539_CICIN</name>
<organism evidence="1 2">
    <name type="scientific">Cichorium intybus</name>
    <name type="common">Chicory</name>
    <dbReference type="NCBI Taxonomy" id="13427"/>
    <lineage>
        <taxon>Eukaryota</taxon>
        <taxon>Viridiplantae</taxon>
        <taxon>Streptophyta</taxon>
        <taxon>Embryophyta</taxon>
        <taxon>Tracheophyta</taxon>
        <taxon>Spermatophyta</taxon>
        <taxon>Magnoliopsida</taxon>
        <taxon>eudicotyledons</taxon>
        <taxon>Gunneridae</taxon>
        <taxon>Pentapetalae</taxon>
        <taxon>asterids</taxon>
        <taxon>campanulids</taxon>
        <taxon>Asterales</taxon>
        <taxon>Asteraceae</taxon>
        <taxon>Cichorioideae</taxon>
        <taxon>Cichorieae</taxon>
        <taxon>Cichoriinae</taxon>
        <taxon>Cichorium</taxon>
    </lineage>
</organism>
<protein>
    <submittedName>
        <fullName evidence="1">Uncharacterized protein</fullName>
    </submittedName>
</protein>
<keyword evidence="2" id="KW-1185">Reference proteome</keyword>
<dbReference type="Proteomes" id="UP001055811">
    <property type="component" value="Linkage Group LG03"/>
</dbReference>